<dbReference type="InterPro" id="IPR036457">
    <property type="entry name" value="PPM-type-like_dom_sf"/>
</dbReference>
<dbReference type="Gene3D" id="3.60.40.10">
    <property type="entry name" value="PPM-type phosphatase domain"/>
    <property type="match status" value="1"/>
</dbReference>
<dbReference type="GO" id="GO:0016791">
    <property type="term" value="F:phosphatase activity"/>
    <property type="evidence" value="ECO:0007669"/>
    <property type="project" value="TreeGrafter"/>
</dbReference>
<evidence type="ECO:0000313" key="4">
    <source>
        <dbReference type="Proteomes" id="UP000198221"/>
    </source>
</evidence>
<sequence length="401" mass="42176">MTATGPWLRALADLLDRSHRLPPDTLPEAVNAALGDLGVTVTAYLVDAEQEWLRPLPEAGRPLPEPLPIDTSLPGRAYTDVRARAGQDGRLWVPVVDGTERLGLLAVSLPNGLDPEDDAVRDGCRLIAGLIGHLVASKTAYGDLLRRARRSAPMALSAELLWQLLPPLTFATEAVVVSAILEPCYEVGGDAFDYALDGGTLALAILDGVGHGLPAVLTTSVALSALRAARRAGTELAGLAAAVDAGLRSQWTDGRFVTGQLASLDVDSGRLRYVNAGHPAPVLLRRGRAVRALTGGRRIPFGLAFGGPTAAEVAEIRLEPGDRLLLHTDGVTEARNAAGEMFGLPRMADLAERLVGSGLAAPETLRRLSRAVTEHRGTGSGDDATMVLLEWSGEAAARVEP</sequence>
<gene>
    <name evidence="3" type="ORF">GA0070613_0493</name>
</gene>
<dbReference type="PANTHER" id="PTHR43156">
    <property type="entry name" value="STAGE II SPORULATION PROTEIN E-RELATED"/>
    <property type="match status" value="1"/>
</dbReference>
<evidence type="ECO:0000259" key="2">
    <source>
        <dbReference type="SMART" id="SM00331"/>
    </source>
</evidence>
<reference evidence="4" key="1">
    <citation type="submission" date="2016-06" db="EMBL/GenBank/DDBJ databases">
        <authorList>
            <person name="Varghese N."/>
            <person name="Submissions Spin"/>
        </authorList>
    </citation>
    <scope>NUCLEOTIDE SEQUENCE [LARGE SCALE GENOMIC DNA]</scope>
    <source>
        <strain evidence="4">DSM 43819</strain>
    </source>
</reference>
<dbReference type="InterPro" id="IPR001932">
    <property type="entry name" value="PPM-type_phosphatase-like_dom"/>
</dbReference>
<dbReference type="AlphaFoldDB" id="A0A1C5GWV5"/>
<dbReference type="Proteomes" id="UP000198221">
    <property type="component" value="Chromosome I"/>
</dbReference>
<accession>A0A1C5GWV5</accession>
<protein>
    <submittedName>
        <fullName evidence="3">Serine phosphatase RsbU, regulator of sigma subunit</fullName>
    </submittedName>
</protein>
<dbReference type="OrthoDB" id="3280057at2"/>
<organism evidence="3 4">
    <name type="scientific">Micromonospora inositola</name>
    <dbReference type="NCBI Taxonomy" id="47865"/>
    <lineage>
        <taxon>Bacteria</taxon>
        <taxon>Bacillati</taxon>
        <taxon>Actinomycetota</taxon>
        <taxon>Actinomycetes</taxon>
        <taxon>Micromonosporales</taxon>
        <taxon>Micromonosporaceae</taxon>
        <taxon>Micromonospora</taxon>
    </lineage>
</organism>
<proteinExistence type="predicted"/>
<evidence type="ECO:0000313" key="3">
    <source>
        <dbReference type="EMBL" id="SCG38193.1"/>
    </source>
</evidence>
<keyword evidence="1" id="KW-0378">Hydrolase</keyword>
<dbReference type="InterPro" id="IPR052016">
    <property type="entry name" value="Bact_Sigma-Reg"/>
</dbReference>
<dbReference type="SMART" id="SM00331">
    <property type="entry name" value="PP2C_SIG"/>
    <property type="match status" value="1"/>
</dbReference>
<name>A0A1C5GWV5_9ACTN</name>
<dbReference type="SUPFAM" id="SSF81606">
    <property type="entry name" value="PP2C-like"/>
    <property type="match status" value="1"/>
</dbReference>
<dbReference type="PANTHER" id="PTHR43156:SF2">
    <property type="entry name" value="STAGE II SPORULATION PROTEIN E"/>
    <property type="match status" value="1"/>
</dbReference>
<dbReference type="RefSeq" id="WP_089010783.1">
    <property type="nucleotide sequence ID" value="NZ_LT607754.1"/>
</dbReference>
<keyword evidence="4" id="KW-1185">Reference proteome</keyword>
<evidence type="ECO:0000256" key="1">
    <source>
        <dbReference type="ARBA" id="ARBA00022801"/>
    </source>
</evidence>
<dbReference type="Pfam" id="PF07228">
    <property type="entry name" value="SpoIIE"/>
    <property type="match status" value="1"/>
</dbReference>
<feature type="domain" description="PPM-type phosphatase" evidence="2">
    <location>
        <begin position="172"/>
        <end position="391"/>
    </location>
</feature>
<dbReference type="EMBL" id="LT607754">
    <property type="protein sequence ID" value="SCG38193.1"/>
    <property type="molecule type" value="Genomic_DNA"/>
</dbReference>